<feature type="region of interest" description="Disordered" evidence="6">
    <location>
        <begin position="414"/>
        <end position="437"/>
    </location>
</feature>
<dbReference type="GO" id="GO:0016491">
    <property type="term" value="F:oxidoreductase activity"/>
    <property type="evidence" value="ECO:0007669"/>
    <property type="project" value="UniProtKB-KW"/>
</dbReference>
<evidence type="ECO:0000256" key="3">
    <source>
        <dbReference type="ARBA" id="ARBA00022630"/>
    </source>
</evidence>
<evidence type="ECO:0000256" key="5">
    <source>
        <dbReference type="ARBA" id="ARBA00023002"/>
    </source>
</evidence>
<dbReference type="AlphaFoldDB" id="A0A066XME3"/>
<dbReference type="Pfam" id="PF01565">
    <property type="entry name" value="FAD_binding_4"/>
    <property type="match status" value="1"/>
</dbReference>
<dbReference type="Gene3D" id="3.40.462.20">
    <property type="match status" value="1"/>
</dbReference>
<protein>
    <recommendedName>
        <fullName evidence="7">FAD-binding PCMH-type domain-containing protein</fullName>
    </recommendedName>
</protein>
<sequence>MVDLNIMRQTLMPEQVLEPGSAEYEKAVFIGNLNYRFTTPAAVIRAKSTNDVVSTVVDFARVNGIRLTVKNGGHSYMGYCLNRGGIVLDLSLMNTCHIDYDKMLIHMDSGLVWKDVYYKYLKDKRNIVIGGQCPTVGVSGFTLGVGLSPFSRKNYGLRCDNLLEMTIVTWDGQVVTVSREDKDAEKQELFWALAGGGGGNFGVTVGLKSRMHKLRDQEGKVACGQLKWRLPQDKDERLQHYQVALIGGMTVIYNGGLKKAQEVLEPLLEFKPFKNDSKVYHHHASFIFAEGAITPEVTAKISNLVEEATRVVGITDNNEVNDPKCHILWDHIGAETEQIASDETPFPWRKGHYVSTLKVQWADETKQNDMEFVCKCKAELLPYAIDKKAAYINYIDATVADWQEAYYVHEPLESEEDQALPPNGNTTDPNNDDPPPVKVDKWWKECTPLVTPGDLESLKTNQEVFERDVVLREHVMKSMFQ</sequence>
<comment type="cofactor">
    <cofactor evidence="1">
        <name>FAD</name>
        <dbReference type="ChEBI" id="CHEBI:57692"/>
    </cofactor>
</comment>
<keyword evidence="4" id="KW-0274">FAD</keyword>
<comment type="similarity">
    <text evidence="2">Belongs to the oxygen-dependent FAD-linked oxidoreductase family.</text>
</comment>
<dbReference type="InterPro" id="IPR016169">
    <property type="entry name" value="FAD-bd_PCMH_sub2"/>
</dbReference>
<keyword evidence="5" id="KW-0560">Oxidoreductase</keyword>
<dbReference type="InterPro" id="IPR016166">
    <property type="entry name" value="FAD-bd_PCMH"/>
</dbReference>
<keyword evidence="3" id="KW-0285">Flavoprotein</keyword>
<name>A0A066XME3_COLSU</name>
<evidence type="ECO:0000259" key="7">
    <source>
        <dbReference type="PROSITE" id="PS51387"/>
    </source>
</evidence>
<reference evidence="9" key="1">
    <citation type="journal article" date="2014" name="Genome Announc.">
        <title>Draft genome sequence of Colletotrichum sublineola, a destructive pathogen of cultivated sorghum.</title>
        <authorList>
            <person name="Baroncelli R."/>
            <person name="Sanz-Martin J.M."/>
            <person name="Rech G.E."/>
            <person name="Sukno S.A."/>
            <person name="Thon M.R."/>
        </authorList>
    </citation>
    <scope>NUCLEOTIDE SEQUENCE [LARGE SCALE GENOMIC DNA]</scope>
    <source>
        <strain evidence="9">TX430BB</strain>
    </source>
</reference>
<dbReference type="STRING" id="1173701.A0A066XME3"/>
<comment type="caution">
    <text evidence="8">The sequence shown here is derived from an EMBL/GenBank/DDBJ whole genome shotgun (WGS) entry which is preliminary data.</text>
</comment>
<dbReference type="eggNOG" id="ENOG502QRA9">
    <property type="taxonomic scope" value="Eukaryota"/>
</dbReference>
<dbReference type="InterPro" id="IPR050416">
    <property type="entry name" value="FAD-linked_Oxidoreductase"/>
</dbReference>
<accession>A0A066XME3</accession>
<keyword evidence="9" id="KW-1185">Reference proteome</keyword>
<dbReference type="PANTHER" id="PTHR42973:SF39">
    <property type="entry name" value="FAD-BINDING PCMH-TYPE DOMAIN-CONTAINING PROTEIN"/>
    <property type="match status" value="1"/>
</dbReference>
<dbReference type="GO" id="GO:0071949">
    <property type="term" value="F:FAD binding"/>
    <property type="evidence" value="ECO:0007669"/>
    <property type="project" value="InterPro"/>
</dbReference>
<feature type="domain" description="FAD-binding PCMH-type" evidence="7">
    <location>
        <begin position="36"/>
        <end position="214"/>
    </location>
</feature>
<dbReference type="InterPro" id="IPR036318">
    <property type="entry name" value="FAD-bd_PCMH-like_sf"/>
</dbReference>
<dbReference type="Proteomes" id="UP000027238">
    <property type="component" value="Unassembled WGS sequence"/>
</dbReference>
<evidence type="ECO:0000256" key="6">
    <source>
        <dbReference type="SAM" id="MobiDB-lite"/>
    </source>
</evidence>
<dbReference type="OrthoDB" id="407275at2759"/>
<evidence type="ECO:0000256" key="2">
    <source>
        <dbReference type="ARBA" id="ARBA00005466"/>
    </source>
</evidence>
<evidence type="ECO:0000313" key="8">
    <source>
        <dbReference type="EMBL" id="KDN68819.1"/>
    </source>
</evidence>
<dbReference type="PANTHER" id="PTHR42973">
    <property type="entry name" value="BINDING OXIDOREDUCTASE, PUTATIVE (AFU_ORTHOLOGUE AFUA_1G17690)-RELATED"/>
    <property type="match status" value="1"/>
</dbReference>
<dbReference type="Gene3D" id="3.30.465.10">
    <property type="match status" value="1"/>
</dbReference>
<dbReference type="InterPro" id="IPR006094">
    <property type="entry name" value="Oxid_FAD_bind_N"/>
</dbReference>
<dbReference type="EMBL" id="JMSE01000609">
    <property type="protein sequence ID" value="KDN68819.1"/>
    <property type="molecule type" value="Genomic_DNA"/>
</dbReference>
<dbReference type="SUPFAM" id="SSF56176">
    <property type="entry name" value="FAD-binding/transporter-associated domain-like"/>
    <property type="match status" value="1"/>
</dbReference>
<organism evidence="8 9">
    <name type="scientific">Colletotrichum sublineola</name>
    <name type="common">Sorghum anthracnose fungus</name>
    <dbReference type="NCBI Taxonomy" id="1173701"/>
    <lineage>
        <taxon>Eukaryota</taxon>
        <taxon>Fungi</taxon>
        <taxon>Dikarya</taxon>
        <taxon>Ascomycota</taxon>
        <taxon>Pezizomycotina</taxon>
        <taxon>Sordariomycetes</taxon>
        <taxon>Hypocreomycetidae</taxon>
        <taxon>Glomerellales</taxon>
        <taxon>Glomerellaceae</taxon>
        <taxon>Colletotrichum</taxon>
        <taxon>Colletotrichum graminicola species complex</taxon>
    </lineage>
</organism>
<dbReference type="HOGENOM" id="CLU_018354_10_2_1"/>
<dbReference type="PROSITE" id="PS51387">
    <property type="entry name" value="FAD_PCMH"/>
    <property type="match status" value="1"/>
</dbReference>
<evidence type="ECO:0000256" key="4">
    <source>
        <dbReference type="ARBA" id="ARBA00022827"/>
    </source>
</evidence>
<evidence type="ECO:0000256" key="1">
    <source>
        <dbReference type="ARBA" id="ARBA00001974"/>
    </source>
</evidence>
<evidence type="ECO:0000313" key="9">
    <source>
        <dbReference type="Proteomes" id="UP000027238"/>
    </source>
</evidence>
<gene>
    <name evidence="8" type="ORF">CSUB01_05893</name>
</gene>
<proteinExistence type="inferred from homology"/>